<gene>
    <name evidence="1" type="ORF">PG991_012138</name>
</gene>
<organism evidence="1 2">
    <name type="scientific">Apiospora marii</name>
    <dbReference type="NCBI Taxonomy" id="335849"/>
    <lineage>
        <taxon>Eukaryota</taxon>
        <taxon>Fungi</taxon>
        <taxon>Dikarya</taxon>
        <taxon>Ascomycota</taxon>
        <taxon>Pezizomycotina</taxon>
        <taxon>Sordariomycetes</taxon>
        <taxon>Xylariomycetidae</taxon>
        <taxon>Amphisphaeriales</taxon>
        <taxon>Apiosporaceae</taxon>
        <taxon>Apiospora</taxon>
    </lineage>
</organism>
<name>A0ABR1R8Z9_9PEZI</name>
<accession>A0ABR1R8Z9</accession>
<dbReference type="EMBL" id="JAQQWI010000017">
    <property type="protein sequence ID" value="KAK8005841.1"/>
    <property type="molecule type" value="Genomic_DNA"/>
</dbReference>
<sequence>MLGYVPIKDEDVRNLQVIERLQEDDYLMREVNDTRELLSKPKWQRSHKDCQDLLEQSRTLSDMIVHRADILIVTKDSARDDTVALIVKTCHFLVIDEASQAPCLRYGPDRS</sequence>
<dbReference type="Proteomes" id="UP001396898">
    <property type="component" value="Unassembled WGS sequence"/>
</dbReference>
<evidence type="ECO:0000313" key="1">
    <source>
        <dbReference type="EMBL" id="KAK8005841.1"/>
    </source>
</evidence>
<evidence type="ECO:0008006" key="3">
    <source>
        <dbReference type="Google" id="ProtNLM"/>
    </source>
</evidence>
<reference evidence="1 2" key="1">
    <citation type="submission" date="2023-01" db="EMBL/GenBank/DDBJ databases">
        <title>Analysis of 21 Apiospora genomes using comparative genomics revels a genus with tremendous synthesis potential of carbohydrate active enzymes and secondary metabolites.</title>
        <authorList>
            <person name="Sorensen T."/>
        </authorList>
    </citation>
    <scope>NUCLEOTIDE SEQUENCE [LARGE SCALE GENOMIC DNA]</scope>
    <source>
        <strain evidence="1 2">CBS 20057</strain>
    </source>
</reference>
<proteinExistence type="predicted"/>
<comment type="caution">
    <text evidence="1">The sequence shown here is derived from an EMBL/GenBank/DDBJ whole genome shotgun (WGS) entry which is preliminary data.</text>
</comment>
<evidence type="ECO:0000313" key="2">
    <source>
        <dbReference type="Proteomes" id="UP001396898"/>
    </source>
</evidence>
<protein>
    <recommendedName>
        <fullName evidence="3">DNA2/NAM7 helicase helicase domain-containing protein</fullName>
    </recommendedName>
</protein>
<keyword evidence="2" id="KW-1185">Reference proteome</keyword>